<evidence type="ECO:0000259" key="9">
    <source>
        <dbReference type="Pfam" id="PF00881"/>
    </source>
</evidence>
<evidence type="ECO:0000256" key="3">
    <source>
        <dbReference type="ARBA" id="ARBA00022643"/>
    </source>
</evidence>
<comment type="cofactor">
    <cofactor evidence="8">
        <name>FMN</name>
        <dbReference type="ChEBI" id="CHEBI:58210"/>
    </cofactor>
    <text evidence="8">Binds 1 FMN per subunit.</text>
</comment>
<evidence type="ECO:0000256" key="4">
    <source>
        <dbReference type="ARBA" id="ARBA00022857"/>
    </source>
</evidence>
<accession>A0A1I7NBS0</accession>
<reference evidence="11" key="1">
    <citation type="submission" date="2016-10" db="EMBL/GenBank/DDBJ databases">
        <authorList>
            <person name="Varghese N."/>
            <person name="Submissions S."/>
        </authorList>
    </citation>
    <scope>NUCLEOTIDE SEQUENCE [LARGE SCALE GENOMIC DNA]</scope>
    <source>
        <strain evidence="11">DSM 1565</strain>
    </source>
</reference>
<dbReference type="GO" id="GO:0016491">
    <property type="term" value="F:oxidoreductase activity"/>
    <property type="evidence" value="ECO:0007669"/>
    <property type="project" value="UniProtKB-UniRule"/>
</dbReference>
<dbReference type="Pfam" id="PF00881">
    <property type="entry name" value="Nitroreductase"/>
    <property type="match status" value="1"/>
</dbReference>
<keyword evidence="11" id="KW-1185">Reference proteome</keyword>
<dbReference type="EC" id="1.-.-.-" evidence="7"/>
<dbReference type="STRING" id="51670.SAMN04488557_1457"/>
<evidence type="ECO:0000256" key="1">
    <source>
        <dbReference type="ARBA" id="ARBA00007118"/>
    </source>
</evidence>
<keyword evidence="2 7" id="KW-0285">Flavoprotein</keyword>
<dbReference type="PANTHER" id="PTHR43821:SF1">
    <property type="entry name" value="NAD(P)H NITROREDUCTASE YDJA-RELATED"/>
    <property type="match status" value="1"/>
</dbReference>
<gene>
    <name evidence="10" type="ORF">SAMN04488557_1457</name>
</gene>
<dbReference type="PIRSF" id="PIRSF000232">
    <property type="entry name" value="YdjA"/>
    <property type="match status" value="1"/>
</dbReference>
<sequence>MNPAIFEFLAARRSVKPDRLAAPGPNAEELQKILATGARVPDHKKLSPWRFIVFEGDARKAAGEIFAKACEKEDRQAPSPIRLETERGRFLRSPVVVAVVSAVKPKPGAPEWEQVLSVGALCFNLCLVANALGFGTSWISEWIAYSPTVREGLGLAENEKIAGFIYIGTPMEKPEERERPNIDALVSHWPASEAG</sequence>
<dbReference type="InterPro" id="IPR029479">
    <property type="entry name" value="Nitroreductase"/>
</dbReference>
<comment type="similarity">
    <text evidence="1 7">Belongs to the nitroreductase family.</text>
</comment>
<dbReference type="InterPro" id="IPR026021">
    <property type="entry name" value="YdjA-like"/>
</dbReference>
<feature type="binding site" description="in other chain" evidence="8">
    <location>
        <begin position="12"/>
        <end position="14"/>
    </location>
    <ligand>
        <name>FMN</name>
        <dbReference type="ChEBI" id="CHEBI:58210"/>
        <note>ligand shared between dimeric partners</note>
    </ligand>
</feature>
<evidence type="ECO:0000256" key="5">
    <source>
        <dbReference type="ARBA" id="ARBA00023002"/>
    </source>
</evidence>
<keyword evidence="5 7" id="KW-0560">Oxidoreductase</keyword>
<dbReference type="RefSeq" id="WP_092866604.1">
    <property type="nucleotide sequence ID" value="NZ_FPCH01000002.1"/>
</dbReference>
<dbReference type="InterPro" id="IPR000415">
    <property type="entry name" value="Nitroreductase-like"/>
</dbReference>
<feature type="binding site" evidence="8">
    <location>
        <position position="39"/>
    </location>
    <ligand>
        <name>FMN</name>
        <dbReference type="ChEBI" id="CHEBI:58210"/>
        <note>ligand shared between dimeric partners</note>
    </ligand>
</feature>
<keyword evidence="3 7" id="KW-0288">FMN</keyword>
<dbReference type="CDD" id="cd02135">
    <property type="entry name" value="YdjA-like"/>
    <property type="match status" value="1"/>
</dbReference>
<proteinExistence type="inferred from homology"/>
<dbReference type="OrthoDB" id="9804207at2"/>
<dbReference type="EMBL" id="FPCH01000002">
    <property type="protein sequence ID" value="SFV31986.1"/>
    <property type="molecule type" value="Genomic_DNA"/>
</dbReference>
<feature type="binding site" evidence="8">
    <location>
        <position position="43"/>
    </location>
    <ligand>
        <name>FMN</name>
        <dbReference type="ChEBI" id="CHEBI:58210"/>
        <note>ligand shared between dimeric partners</note>
    </ligand>
</feature>
<dbReference type="Gene3D" id="3.40.109.10">
    <property type="entry name" value="NADH Oxidase"/>
    <property type="match status" value="1"/>
</dbReference>
<evidence type="ECO:0000313" key="10">
    <source>
        <dbReference type="EMBL" id="SFV31986.1"/>
    </source>
</evidence>
<feature type="domain" description="Nitroreductase" evidence="9">
    <location>
        <begin position="10"/>
        <end position="168"/>
    </location>
</feature>
<evidence type="ECO:0000256" key="2">
    <source>
        <dbReference type="ARBA" id="ARBA00022630"/>
    </source>
</evidence>
<organism evidence="10 11">
    <name type="scientific">Hyphomicrobium facile</name>
    <dbReference type="NCBI Taxonomy" id="51670"/>
    <lineage>
        <taxon>Bacteria</taxon>
        <taxon>Pseudomonadati</taxon>
        <taxon>Pseudomonadota</taxon>
        <taxon>Alphaproteobacteria</taxon>
        <taxon>Hyphomicrobiales</taxon>
        <taxon>Hyphomicrobiaceae</taxon>
        <taxon>Hyphomicrobium</taxon>
    </lineage>
</organism>
<evidence type="ECO:0000256" key="7">
    <source>
        <dbReference type="PIRNR" id="PIRNR000232"/>
    </source>
</evidence>
<evidence type="ECO:0000256" key="6">
    <source>
        <dbReference type="ARBA" id="ARBA00023027"/>
    </source>
</evidence>
<dbReference type="SUPFAM" id="SSF55469">
    <property type="entry name" value="FMN-dependent nitroreductase-like"/>
    <property type="match status" value="1"/>
</dbReference>
<feature type="binding site" description="in other chain" evidence="8">
    <location>
        <begin position="138"/>
        <end position="140"/>
    </location>
    <ligand>
        <name>FMN</name>
        <dbReference type="ChEBI" id="CHEBI:58210"/>
        <note>ligand shared between dimeric partners</note>
    </ligand>
</feature>
<keyword evidence="6 7" id="KW-0520">NAD</keyword>
<evidence type="ECO:0000313" key="11">
    <source>
        <dbReference type="Proteomes" id="UP000199423"/>
    </source>
</evidence>
<name>A0A1I7NBS0_9HYPH</name>
<dbReference type="InterPro" id="IPR052530">
    <property type="entry name" value="NAD(P)H_nitroreductase"/>
</dbReference>
<keyword evidence="4 7" id="KW-0521">NADP</keyword>
<dbReference type="Proteomes" id="UP000199423">
    <property type="component" value="Unassembled WGS sequence"/>
</dbReference>
<dbReference type="PANTHER" id="PTHR43821">
    <property type="entry name" value="NAD(P)H NITROREDUCTASE YDJA-RELATED"/>
    <property type="match status" value="1"/>
</dbReference>
<protein>
    <recommendedName>
        <fullName evidence="7">Putative NAD(P)H nitroreductase</fullName>
        <ecNumber evidence="7">1.-.-.-</ecNumber>
    </recommendedName>
</protein>
<evidence type="ECO:0000256" key="8">
    <source>
        <dbReference type="PIRSR" id="PIRSR000232-1"/>
    </source>
</evidence>
<dbReference type="AlphaFoldDB" id="A0A1I7NBS0"/>